<proteinExistence type="predicted"/>
<dbReference type="GO" id="GO:0005524">
    <property type="term" value="F:ATP binding"/>
    <property type="evidence" value="ECO:0007669"/>
    <property type="project" value="UniProtKB-KW"/>
</dbReference>
<dbReference type="InterPro" id="IPR027417">
    <property type="entry name" value="P-loop_NTPase"/>
</dbReference>
<dbReference type="Pfam" id="PF00005">
    <property type="entry name" value="ABC_tran"/>
    <property type="match status" value="1"/>
</dbReference>
<dbReference type="GO" id="GO:0016887">
    <property type="term" value="F:ATP hydrolysis activity"/>
    <property type="evidence" value="ECO:0007669"/>
    <property type="project" value="InterPro"/>
</dbReference>
<evidence type="ECO:0000259" key="4">
    <source>
        <dbReference type="PROSITE" id="PS50893"/>
    </source>
</evidence>
<keyword evidence="6" id="KW-1185">Reference proteome</keyword>
<feature type="domain" description="ABC transporter" evidence="4">
    <location>
        <begin position="25"/>
        <end position="254"/>
    </location>
</feature>
<evidence type="ECO:0000256" key="1">
    <source>
        <dbReference type="ARBA" id="ARBA00022448"/>
    </source>
</evidence>
<dbReference type="PANTHER" id="PTHR42788:SF20">
    <property type="entry name" value="ABC TRANSPORTER ATP-BINDING PROTEIN"/>
    <property type="match status" value="1"/>
</dbReference>
<evidence type="ECO:0000313" key="5">
    <source>
        <dbReference type="EMBL" id="KAA1259419.1"/>
    </source>
</evidence>
<dbReference type="SMART" id="SM00382">
    <property type="entry name" value="AAA"/>
    <property type="match status" value="1"/>
</dbReference>
<dbReference type="PANTHER" id="PTHR42788">
    <property type="entry name" value="TAURINE IMPORT ATP-BINDING PROTEIN-RELATED"/>
    <property type="match status" value="1"/>
</dbReference>
<dbReference type="InterPro" id="IPR017871">
    <property type="entry name" value="ABC_transporter-like_CS"/>
</dbReference>
<dbReference type="CDD" id="cd03293">
    <property type="entry name" value="ABC_NrtD_SsuB_transporters"/>
    <property type="match status" value="1"/>
</dbReference>
<keyword evidence="2" id="KW-0547">Nucleotide-binding</keyword>
<keyword evidence="3 5" id="KW-0067">ATP-binding</keyword>
<dbReference type="Gene3D" id="3.40.50.300">
    <property type="entry name" value="P-loop containing nucleotide triphosphate hydrolases"/>
    <property type="match status" value="1"/>
</dbReference>
<accession>A0A5B1CI96</accession>
<sequence length="269" mass="29303">MQRQQAKLIESDHISNQTTNTGSSIDCRCVSLVFSSGTRAVDEVTLSVPAGKIMSLVGPSGCGKTTMLRMIAGLEKPTAGEIQITPSIDGAAGEIGFVFQQPSLLRWRTAIENVTLPLELMSSSATQSQNRSTAAQMLQQVGLADSVNLYPHQLSGGMRMRVSIARALVTQPKVLLLDEPFAALDDTLREQLGGLVLDLWTQRPLTIVMVTHNIAEAVMLSHRIAVMRNGKLAETIDNPMPWPRDDSNRSQAPFSDTYQLVRSVMRGDD</sequence>
<dbReference type="InterPro" id="IPR003439">
    <property type="entry name" value="ABC_transporter-like_ATP-bd"/>
</dbReference>
<comment type="caution">
    <text evidence="5">The sequence shown here is derived from an EMBL/GenBank/DDBJ whole genome shotgun (WGS) entry which is preliminary data.</text>
</comment>
<dbReference type="InterPro" id="IPR003593">
    <property type="entry name" value="AAA+_ATPase"/>
</dbReference>
<dbReference type="PROSITE" id="PS00211">
    <property type="entry name" value="ABC_TRANSPORTER_1"/>
    <property type="match status" value="1"/>
</dbReference>
<dbReference type="EC" id="3.6.3.-" evidence="5"/>
<protein>
    <submittedName>
        <fullName evidence="5">Bicarbonate transport ATP-binding protein CmpD</fullName>
        <ecNumber evidence="5">3.6.3.-</ecNumber>
    </submittedName>
</protein>
<keyword evidence="1" id="KW-0813">Transport</keyword>
<dbReference type="InterPro" id="IPR050166">
    <property type="entry name" value="ABC_transporter_ATP-bind"/>
</dbReference>
<gene>
    <name evidence="5" type="primary">cmpD_1</name>
    <name evidence="5" type="ORF">LF1_19510</name>
</gene>
<evidence type="ECO:0000256" key="3">
    <source>
        <dbReference type="ARBA" id="ARBA00022840"/>
    </source>
</evidence>
<evidence type="ECO:0000313" key="6">
    <source>
        <dbReference type="Proteomes" id="UP000322699"/>
    </source>
</evidence>
<keyword evidence="5" id="KW-0378">Hydrolase</keyword>
<dbReference type="EMBL" id="VRLW01000001">
    <property type="protein sequence ID" value="KAA1259419.1"/>
    <property type="molecule type" value="Genomic_DNA"/>
</dbReference>
<dbReference type="PROSITE" id="PS50893">
    <property type="entry name" value="ABC_TRANSPORTER_2"/>
    <property type="match status" value="1"/>
</dbReference>
<reference evidence="5 6" key="1">
    <citation type="submission" date="2019-08" db="EMBL/GenBank/DDBJ databases">
        <title>Deep-cultivation of Planctomycetes and their phenomic and genomic characterization uncovers novel biology.</title>
        <authorList>
            <person name="Wiegand S."/>
            <person name="Jogler M."/>
            <person name="Boedeker C."/>
            <person name="Pinto D."/>
            <person name="Vollmers J."/>
            <person name="Rivas-Marin E."/>
            <person name="Kohn T."/>
            <person name="Peeters S.H."/>
            <person name="Heuer A."/>
            <person name="Rast P."/>
            <person name="Oberbeckmann S."/>
            <person name="Bunk B."/>
            <person name="Jeske O."/>
            <person name="Meyerdierks A."/>
            <person name="Storesund J.E."/>
            <person name="Kallscheuer N."/>
            <person name="Luecker S."/>
            <person name="Lage O.M."/>
            <person name="Pohl T."/>
            <person name="Merkel B.J."/>
            <person name="Hornburger P."/>
            <person name="Mueller R.-W."/>
            <person name="Bruemmer F."/>
            <person name="Labrenz M."/>
            <person name="Spormann A.M."/>
            <person name="Op Den Camp H."/>
            <person name="Overmann J."/>
            <person name="Amann R."/>
            <person name="Jetten M.S.M."/>
            <person name="Mascher T."/>
            <person name="Medema M.H."/>
            <person name="Devos D.P."/>
            <person name="Kaster A.-K."/>
            <person name="Ovreas L."/>
            <person name="Rohde M."/>
            <person name="Galperin M.Y."/>
            <person name="Jogler C."/>
        </authorList>
    </citation>
    <scope>NUCLEOTIDE SEQUENCE [LARGE SCALE GENOMIC DNA]</scope>
    <source>
        <strain evidence="5 6">LF1</strain>
    </source>
</reference>
<dbReference type="AlphaFoldDB" id="A0A5B1CI96"/>
<dbReference type="Proteomes" id="UP000322699">
    <property type="component" value="Unassembled WGS sequence"/>
</dbReference>
<evidence type="ECO:0000256" key="2">
    <source>
        <dbReference type="ARBA" id="ARBA00022741"/>
    </source>
</evidence>
<dbReference type="SUPFAM" id="SSF52540">
    <property type="entry name" value="P-loop containing nucleoside triphosphate hydrolases"/>
    <property type="match status" value="1"/>
</dbReference>
<name>A0A5B1CI96_9BACT</name>
<organism evidence="5 6">
    <name type="scientific">Rubripirellula obstinata</name>
    <dbReference type="NCBI Taxonomy" id="406547"/>
    <lineage>
        <taxon>Bacteria</taxon>
        <taxon>Pseudomonadati</taxon>
        <taxon>Planctomycetota</taxon>
        <taxon>Planctomycetia</taxon>
        <taxon>Pirellulales</taxon>
        <taxon>Pirellulaceae</taxon>
        <taxon>Rubripirellula</taxon>
    </lineage>
</organism>